<organism evidence="1 2">
    <name type="scientific">Campylobacter gracilis RM3268</name>
    <dbReference type="NCBI Taxonomy" id="553220"/>
    <lineage>
        <taxon>Bacteria</taxon>
        <taxon>Pseudomonadati</taxon>
        <taxon>Campylobacterota</taxon>
        <taxon>Epsilonproteobacteria</taxon>
        <taxon>Campylobacterales</taxon>
        <taxon>Campylobacteraceae</taxon>
        <taxon>Campylobacter</taxon>
    </lineage>
</organism>
<evidence type="ECO:0000313" key="1">
    <source>
        <dbReference type="EMBL" id="EEV16540.1"/>
    </source>
</evidence>
<dbReference type="RefSeq" id="WP_005872713.1">
    <property type="nucleotide sequence ID" value="NZ_ACYG01000030.1"/>
</dbReference>
<name>C8PKD1_9BACT</name>
<reference evidence="1 2" key="1">
    <citation type="submission" date="2009-07" db="EMBL/GenBank/DDBJ databases">
        <authorList>
            <person name="Madupu R."/>
            <person name="Sebastian Y."/>
            <person name="Durkin A.S."/>
            <person name="Torralba M."/>
            <person name="Methe B."/>
            <person name="Sutton G.G."/>
            <person name="Strausberg R.L."/>
            <person name="Nelson K.E."/>
        </authorList>
    </citation>
    <scope>NUCLEOTIDE SEQUENCE [LARGE SCALE GENOMIC DNA]</scope>
    <source>
        <strain evidence="1 2">RM3268</strain>
    </source>
</reference>
<evidence type="ECO:0000313" key="2">
    <source>
        <dbReference type="Proteomes" id="UP000005709"/>
    </source>
</evidence>
<dbReference type="Proteomes" id="UP000005709">
    <property type="component" value="Unassembled WGS sequence"/>
</dbReference>
<comment type="caution">
    <text evidence="1">The sequence shown here is derived from an EMBL/GenBank/DDBJ whole genome shotgun (WGS) entry which is preliminary data.</text>
</comment>
<dbReference type="AlphaFoldDB" id="C8PKD1"/>
<dbReference type="OrthoDB" id="5362616at2"/>
<evidence type="ECO:0008006" key="3">
    <source>
        <dbReference type="Google" id="ProtNLM"/>
    </source>
</evidence>
<dbReference type="EMBL" id="ACYG01000030">
    <property type="protein sequence ID" value="EEV16540.1"/>
    <property type="molecule type" value="Genomic_DNA"/>
</dbReference>
<gene>
    <name evidence="1" type="ORF">CAMGR0001_0147</name>
</gene>
<dbReference type="STRING" id="824.CGRAC_2091"/>
<protein>
    <recommendedName>
        <fullName evidence="3">Tetratricopeptide repeat protein</fullName>
    </recommendedName>
</protein>
<accession>C8PKD1</accession>
<dbReference type="eggNOG" id="ENOG5031CNB">
    <property type="taxonomic scope" value="Bacteria"/>
</dbReference>
<sequence length="120" mass="13411">MSAAEICSIILNKILQRRENGCEALQKVTQLSRGLEEGGVQSLKAALEGEGDEVSKTQARVILGEYYVMKGEPAQAREYLGPVAQDAERLRDQYDDLLDDEICRADMLLDMIERFGFLAE</sequence>
<keyword evidence="2" id="KW-1185">Reference proteome</keyword>
<proteinExistence type="predicted"/>